<keyword evidence="6 12" id="KW-0418">Kinase</keyword>
<evidence type="ECO:0000256" key="1">
    <source>
        <dbReference type="ARBA" id="ARBA00000085"/>
    </source>
</evidence>
<keyword evidence="10" id="KW-1133">Transmembrane helix</keyword>
<evidence type="ECO:0000256" key="5">
    <source>
        <dbReference type="ARBA" id="ARBA00022741"/>
    </source>
</evidence>
<evidence type="ECO:0000256" key="4">
    <source>
        <dbReference type="ARBA" id="ARBA00022679"/>
    </source>
</evidence>
<protein>
    <recommendedName>
        <fullName evidence="2">histidine kinase</fullName>
        <ecNumber evidence="2">2.7.13.3</ecNumber>
    </recommendedName>
</protein>
<evidence type="ECO:0000256" key="6">
    <source>
        <dbReference type="ARBA" id="ARBA00022777"/>
    </source>
</evidence>
<dbReference type="InterPro" id="IPR004358">
    <property type="entry name" value="Sig_transdc_His_kin-like_C"/>
</dbReference>
<keyword evidence="10" id="KW-0472">Membrane</keyword>
<keyword evidence="13" id="KW-1185">Reference proteome</keyword>
<dbReference type="InterPro" id="IPR003594">
    <property type="entry name" value="HATPase_dom"/>
</dbReference>
<dbReference type="SMART" id="SM00387">
    <property type="entry name" value="HATPase_c"/>
    <property type="match status" value="1"/>
</dbReference>
<dbReference type="InterPro" id="IPR036097">
    <property type="entry name" value="HisK_dim/P_sf"/>
</dbReference>
<keyword evidence="5" id="KW-0547">Nucleotide-binding</keyword>
<dbReference type="PROSITE" id="PS50109">
    <property type="entry name" value="HIS_KIN"/>
    <property type="match status" value="1"/>
</dbReference>
<feature type="transmembrane region" description="Helical" evidence="10">
    <location>
        <begin position="291"/>
        <end position="312"/>
    </location>
</feature>
<dbReference type="Gene3D" id="3.30.565.10">
    <property type="entry name" value="Histidine kinase-like ATPase, C-terminal domain"/>
    <property type="match status" value="1"/>
</dbReference>
<dbReference type="SUPFAM" id="SSF55874">
    <property type="entry name" value="ATPase domain of HSP90 chaperone/DNA topoisomerase II/histidine kinase"/>
    <property type="match status" value="1"/>
</dbReference>
<dbReference type="EMBL" id="CP037423">
    <property type="protein sequence ID" value="QDV43679.1"/>
    <property type="molecule type" value="Genomic_DNA"/>
</dbReference>
<evidence type="ECO:0000256" key="7">
    <source>
        <dbReference type="ARBA" id="ARBA00022840"/>
    </source>
</evidence>
<comment type="catalytic activity">
    <reaction evidence="1">
        <text>ATP + protein L-histidine = ADP + protein N-phospho-L-histidine.</text>
        <dbReference type="EC" id="2.7.13.3"/>
    </reaction>
</comment>
<name>A0A518HS54_9BACT</name>
<sequence length="556" mass="59850">MPRRLFLALILLVAAPMVLLGWMSANAVKASQVAAKENLAALLSSQLTDADRRIVQLFDAYALRLDEQLDASSSVFETLGRMRREVPIVRQGIVVDPSGTMVFPRPSDSVGIDATEVAAALPGLVDARPLPNVNSDSQSSGGKVSSKSTTAKSWSTESAWQQWYMADGAQVVYWRTRGDGSTVGVLLERSRWIADLIAALPDHRGRSVAPSSSRITAAGSKVDLPELTSTPIGSLTLVDEAKRLVYRWGKAEEFSLPPLVTSPLSSPLASWQFRLHVDPSLMPSSSSIPTYLSSAGLALILLSVGFYVLTSVQRQVNEAKSRVNFAGQVSHELRTPLTNIRLYTELAESDLQRVAKSDASDSLAKRLEVIDHESRRLQRLVSGVLEMIRPSGKPLGVRREPTDIGELIAGIAEQFTPSFKAAGLTLETVCRCRDQVSIDGDVVEMVLVNLLSNVEKYVPRGGHCVIECDLLDDPSGPTRTLRVVVSDDGPGIATADREKIFRPFQRVDDSIHAPSGTGIGLTIARRAAARHGGALLLSSAAPLGGATFSFTLPIGD</sequence>
<dbReference type="GO" id="GO:0007234">
    <property type="term" value="P:osmosensory signaling via phosphorelay pathway"/>
    <property type="evidence" value="ECO:0007669"/>
    <property type="project" value="TreeGrafter"/>
</dbReference>
<dbReference type="InterPro" id="IPR036890">
    <property type="entry name" value="HATPase_C_sf"/>
</dbReference>
<dbReference type="Pfam" id="PF00512">
    <property type="entry name" value="HisKA"/>
    <property type="match status" value="1"/>
</dbReference>
<dbReference type="GO" id="GO:0030295">
    <property type="term" value="F:protein kinase activator activity"/>
    <property type="evidence" value="ECO:0007669"/>
    <property type="project" value="TreeGrafter"/>
</dbReference>
<proteinExistence type="predicted"/>
<evidence type="ECO:0000259" key="11">
    <source>
        <dbReference type="PROSITE" id="PS50109"/>
    </source>
</evidence>
<organism evidence="12 13">
    <name type="scientific">Stieleria neptunia</name>
    <dbReference type="NCBI Taxonomy" id="2527979"/>
    <lineage>
        <taxon>Bacteria</taxon>
        <taxon>Pseudomonadati</taxon>
        <taxon>Planctomycetota</taxon>
        <taxon>Planctomycetia</taxon>
        <taxon>Pirellulales</taxon>
        <taxon>Pirellulaceae</taxon>
        <taxon>Stieleria</taxon>
    </lineage>
</organism>
<dbReference type="GO" id="GO:0000155">
    <property type="term" value="F:phosphorelay sensor kinase activity"/>
    <property type="evidence" value="ECO:0007669"/>
    <property type="project" value="InterPro"/>
</dbReference>
<accession>A0A518HS54</accession>
<evidence type="ECO:0000256" key="3">
    <source>
        <dbReference type="ARBA" id="ARBA00022553"/>
    </source>
</evidence>
<evidence type="ECO:0000256" key="2">
    <source>
        <dbReference type="ARBA" id="ARBA00012438"/>
    </source>
</evidence>
<feature type="domain" description="Histidine kinase" evidence="11">
    <location>
        <begin position="328"/>
        <end position="556"/>
    </location>
</feature>
<feature type="region of interest" description="Disordered" evidence="9">
    <location>
        <begin position="129"/>
        <end position="151"/>
    </location>
</feature>
<dbReference type="OrthoDB" id="9813151at2"/>
<feature type="compositionally biased region" description="Low complexity" evidence="9">
    <location>
        <begin position="135"/>
        <end position="151"/>
    </location>
</feature>
<dbReference type="SMART" id="SM00388">
    <property type="entry name" value="HisKA"/>
    <property type="match status" value="1"/>
</dbReference>
<keyword evidence="4 12" id="KW-0808">Transferase</keyword>
<evidence type="ECO:0000256" key="8">
    <source>
        <dbReference type="ARBA" id="ARBA00023012"/>
    </source>
</evidence>
<keyword evidence="7" id="KW-0067">ATP-binding</keyword>
<dbReference type="KEGG" id="snep:Enr13x_35360"/>
<evidence type="ECO:0000313" key="12">
    <source>
        <dbReference type="EMBL" id="QDV43679.1"/>
    </source>
</evidence>
<evidence type="ECO:0000256" key="9">
    <source>
        <dbReference type="SAM" id="MobiDB-lite"/>
    </source>
</evidence>
<dbReference type="PANTHER" id="PTHR42878:SF7">
    <property type="entry name" value="SENSOR HISTIDINE KINASE GLRK"/>
    <property type="match status" value="1"/>
</dbReference>
<keyword evidence="10" id="KW-0812">Transmembrane</keyword>
<dbReference type="PANTHER" id="PTHR42878">
    <property type="entry name" value="TWO-COMPONENT HISTIDINE KINASE"/>
    <property type="match status" value="1"/>
</dbReference>
<dbReference type="SUPFAM" id="SSF47384">
    <property type="entry name" value="Homodimeric domain of signal transducing histidine kinase"/>
    <property type="match status" value="1"/>
</dbReference>
<dbReference type="Gene3D" id="1.10.287.130">
    <property type="match status" value="1"/>
</dbReference>
<dbReference type="EC" id="2.7.13.3" evidence="2"/>
<dbReference type="GO" id="GO:0005524">
    <property type="term" value="F:ATP binding"/>
    <property type="evidence" value="ECO:0007669"/>
    <property type="project" value="UniProtKB-KW"/>
</dbReference>
<dbReference type="InterPro" id="IPR005467">
    <property type="entry name" value="His_kinase_dom"/>
</dbReference>
<dbReference type="GO" id="GO:0000156">
    <property type="term" value="F:phosphorelay response regulator activity"/>
    <property type="evidence" value="ECO:0007669"/>
    <property type="project" value="TreeGrafter"/>
</dbReference>
<dbReference type="CDD" id="cd00082">
    <property type="entry name" value="HisKA"/>
    <property type="match status" value="1"/>
</dbReference>
<evidence type="ECO:0000256" key="10">
    <source>
        <dbReference type="SAM" id="Phobius"/>
    </source>
</evidence>
<keyword evidence="3" id="KW-0597">Phosphoprotein</keyword>
<evidence type="ECO:0000313" key="13">
    <source>
        <dbReference type="Proteomes" id="UP000319004"/>
    </source>
</evidence>
<gene>
    <name evidence="12" type="primary">yycG_2</name>
    <name evidence="12" type="ORF">Enr13x_35360</name>
</gene>
<dbReference type="AlphaFoldDB" id="A0A518HS54"/>
<dbReference type="RefSeq" id="WP_145387955.1">
    <property type="nucleotide sequence ID" value="NZ_CP037423.1"/>
</dbReference>
<reference evidence="12 13" key="1">
    <citation type="submission" date="2019-03" db="EMBL/GenBank/DDBJ databases">
        <title>Deep-cultivation of Planctomycetes and their phenomic and genomic characterization uncovers novel biology.</title>
        <authorList>
            <person name="Wiegand S."/>
            <person name="Jogler M."/>
            <person name="Boedeker C."/>
            <person name="Pinto D."/>
            <person name="Vollmers J."/>
            <person name="Rivas-Marin E."/>
            <person name="Kohn T."/>
            <person name="Peeters S.H."/>
            <person name="Heuer A."/>
            <person name="Rast P."/>
            <person name="Oberbeckmann S."/>
            <person name="Bunk B."/>
            <person name="Jeske O."/>
            <person name="Meyerdierks A."/>
            <person name="Storesund J.E."/>
            <person name="Kallscheuer N."/>
            <person name="Luecker S."/>
            <person name="Lage O.M."/>
            <person name="Pohl T."/>
            <person name="Merkel B.J."/>
            <person name="Hornburger P."/>
            <person name="Mueller R.-W."/>
            <person name="Bruemmer F."/>
            <person name="Labrenz M."/>
            <person name="Spormann A.M."/>
            <person name="Op den Camp H."/>
            <person name="Overmann J."/>
            <person name="Amann R."/>
            <person name="Jetten M.S.M."/>
            <person name="Mascher T."/>
            <person name="Medema M.H."/>
            <person name="Devos D.P."/>
            <person name="Kaster A.-K."/>
            <person name="Ovreas L."/>
            <person name="Rohde M."/>
            <person name="Galperin M.Y."/>
            <person name="Jogler C."/>
        </authorList>
    </citation>
    <scope>NUCLEOTIDE SEQUENCE [LARGE SCALE GENOMIC DNA]</scope>
    <source>
        <strain evidence="12 13">Enr13</strain>
    </source>
</reference>
<dbReference type="Proteomes" id="UP000319004">
    <property type="component" value="Chromosome"/>
</dbReference>
<dbReference type="InterPro" id="IPR003661">
    <property type="entry name" value="HisK_dim/P_dom"/>
</dbReference>
<dbReference type="Pfam" id="PF02518">
    <property type="entry name" value="HATPase_c"/>
    <property type="match status" value="1"/>
</dbReference>
<dbReference type="InterPro" id="IPR050351">
    <property type="entry name" value="BphY/WalK/GraS-like"/>
</dbReference>
<dbReference type="PRINTS" id="PR00344">
    <property type="entry name" value="BCTRLSENSOR"/>
</dbReference>
<keyword evidence="8" id="KW-0902">Two-component regulatory system</keyword>